<dbReference type="InterPro" id="IPR027417">
    <property type="entry name" value="P-loop_NTPase"/>
</dbReference>
<proteinExistence type="predicted"/>
<evidence type="ECO:0000313" key="7">
    <source>
        <dbReference type="EMBL" id="KAF3443835.1"/>
    </source>
</evidence>
<feature type="domain" description="NB-ARC" evidence="5">
    <location>
        <begin position="202"/>
        <end position="355"/>
    </location>
</feature>
<dbReference type="PANTHER" id="PTHR36766">
    <property type="entry name" value="PLANT BROAD-SPECTRUM MILDEW RESISTANCE PROTEIN RPW8"/>
    <property type="match status" value="1"/>
</dbReference>
<reference evidence="7" key="1">
    <citation type="submission" date="2020-03" db="EMBL/GenBank/DDBJ databases">
        <title>A high-quality chromosome-level genome assembly of a woody plant with both climbing and erect habits, Rhamnella rubrinervis.</title>
        <authorList>
            <person name="Lu Z."/>
            <person name="Yang Y."/>
            <person name="Zhu X."/>
            <person name="Sun Y."/>
        </authorList>
    </citation>
    <scope>NUCLEOTIDE SEQUENCE</scope>
    <source>
        <strain evidence="7">BYM</strain>
        <tissue evidence="7">Leaf</tissue>
    </source>
</reference>
<keyword evidence="1" id="KW-0677">Repeat</keyword>
<dbReference type="InterPro" id="IPR041118">
    <property type="entry name" value="Rx_N"/>
</dbReference>
<dbReference type="Proteomes" id="UP000796880">
    <property type="component" value="Unassembled WGS sequence"/>
</dbReference>
<comment type="caution">
    <text evidence="7">The sequence shown here is derived from an EMBL/GenBank/DDBJ whole genome shotgun (WGS) entry which is preliminary data.</text>
</comment>
<evidence type="ECO:0000259" key="6">
    <source>
        <dbReference type="Pfam" id="PF18052"/>
    </source>
</evidence>
<sequence length="356" mass="40546">MAEALISVILDQLLSITKEFTIQEFTLVKDVQKNILSLKSKFEAIQVVLEDAEKQQLTNACVRRWLDQLKLVSYDIDNVLEEWSTEILVSKIHQKHNALLVSKNKKKKVRFPLTSSCFCHTQLKQVGIRREIAVKFKKLNDKLDGIEKERRDYSFETTKVVPSKRRETTSFVDVSKVYGRDVDKNYLMSKLLCDSSCHGGEGPVIIPIVGMGGIGKTTLAQLAFDDDKVKANFNVQVWVSVSDPFDEIGIAKATLQELNVSIQNLHTLQALFHTIHESIEGKKFLLVLDDVWIDDREKWEQFIQPFRSGAAGSKLLVTTRKNKVAIMMGVATQNIIQLELLSEEHCWSIFSQLAFF</sequence>
<dbReference type="Gene3D" id="3.40.50.300">
    <property type="entry name" value="P-loop containing nucleotide triphosphate hydrolases"/>
    <property type="match status" value="1"/>
</dbReference>
<gene>
    <name evidence="7" type="ORF">FNV43_RR13525</name>
</gene>
<protein>
    <recommendedName>
        <fullName evidence="9">P-loop containing nucleoside triphosphate hydrolase</fullName>
    </recommendedName>
</protein>
<dbReference type="PRINTS" id="PR00364">
    <property type="entry name" value="DISEASERSIST"/>
</dbReference>
<dbReference type="GO" id="GO:0043531">
    <property type="term" value="F:ADP binding"/>
    <property type="evidence" value="ECO:0007669"/>
    <property type="project" value="InterPro"/>
</dbReference>
<keyword evidence="2" id="KW-0547">Nucleotide-binding</keyword>
<dbReference type="InterPro" id="IPR002182">
    <property type="entry name" value="NB-ARC"/>
</dbReference>
<dbReference type="Pfam" id="PF18052">
    <property type="entry name" value="Rx_N"/>
    <property type="match status" value="1"/>
</dbReference>
<name>A0A8K0H1E7_9ROSA</name>
<dbReference type="GO" id="GO:0006952">
    <property type="term" value="P:defense response"/>
    <property type="evidence" value="ECO:0007669"/>
    <property type="project" value="UniProtKB-KW"/>
</dbReference>
<accession>A0A8K0H1E7</accession>
<organism evidence="7 8">
    <name type="scientific">Rhamnella rubrinervis</name>
    <dbReference type="NCBI Taxonomy" id="2594499"/>
    <lineage>
        <taxon>Eukaryota</taxon>
        <taxon>Viridiplantae</taxon>
        <taxon>Streptophyta</taxon>
        <taxon>Embryophyta</taxon>
        <taxon>Tracheophyta</taxon>
        <taxon>Spermatophyta</taxon>
        <taxon>Magnoliopsida</taxon>
        <taxon>eudicotyledons</taxon>
        <taxon>Gunneridae</taxon>
        <taxon>Pentapetalae</taxon>
        <taxon>rosids</taxon>
        <taxon>fabids</taxon>
        <taxon>Rosales</taxon>
        <taxon>Rhamnaceae</taxon>
        <taxon>rhamnoid group</taxon>
        <taxon>Rhamneae</taxon>
        <taxon>Rhamnella</taxon>
    </lineage>
</organism>
<dbReference type="AlphaFoldDB" id="A0A8K0H1E7"/>
<dbReference type="EMBL" id="VOIH02000006">
    <property type="protein sequence ID" value="KAF3443835.1"/>
    <property type="molecule type" value="Genomic_DNA"/>
</dbReference>
<dbReference type="Gene3D" id="1.20.5.4130">
    <property type="match status" value="1"/>
</dbReference>
<evidence type="ECO:0000256" key="1">
    <source>
        <dbReference type="ARBA" id="ARBA00022737"/>
    </source>
</evidence>
<dbReference type="GO" id="GO:0005524">
    <property type="term" value="F:ATP binding"/>
    <property type="evidence" value="ECO:0007669"/>
    <property type="project" value="UniProtKB-KW"/>
</dbReference>
<evidence type="ECO:0000256" key="4">
    <source>
        <dbReference type="ARBA" id="ARBA00022840"/>
    </source>
</evidence>
<evidence type="ECO:0000313" key="8">
    <source>
        <dbReference type="Proteomes" id="UP000796880"/>
    </source>
</evidence>
<evidence type="ECO:0000256" key="3">
    <source>
        <dbReference type="ARBA" id="ARBA00022821"/>
    </source>
</evidence>
<dbReference type="SUPFAM" id="SSF52540">
    <property type="entry name" value="P-loop containing nucleoside triphosphate hydrolases"/>
    <property type="match status" value="1"/>
</dbReference>
<feature type="domain" description="Disease resistance N-terminal" evidence="6">
    <location>
        <begin position="11"/>
        <end position="102"/>
    </location>
</feature>
<evidence type="ECO:0008006" key="9">
    <source>
        <dbReference type="Google" id="ProtNLM"/>
    </source>
</evidence>
<dbReference type="Pfam" id="PF00931">
    <property type="entry name" value="NB-ARC"/>
    <property type="match status" value="1"/>
</dbReference>
<keyword evidence="3" id="KW-0611">Plant defense</keyword>
<evidence type="ECO:0000259" key="5">
    <source>
        <dbReference type="Pfam" id="PF00931"/>
    </source>
</evidence>
<dbReference type="PANTHER" id="PTHR36766:SF45">
    <property type="entry name" value="NB-ARC DOMAIN-CONTAINING PROTEIN"/>
    <property type="match status" value="1"/>
</dbReference>
<keyword evidence="8" id="KW-1185">Reference proteome</keyword>
<dbReference type="OrthoDB" id="5279713at2759"/>
<evidence type="ECO:0000256" key="2">
    <source>
        <dbReference type="ARBA" id="ARBA00022741"/>
    </source>
</evidence>
<keyword evidence="4" id="KW-0067">ATP-binding</keyword>